<dbReference type="Gene3D" id="3.30.200.20">
    <property type="entry name" value="Phosphorylase Kinase, domain 1"/>
    <property type="match status" value="1"/>
</dbReference>
<evidence type="ECO:0000313" key="1">
    <source>
        <dbReference type="EMBL" id="ROJ66337.1"/>
    </source>
</evidence>
<dbReference type="OrthoDB" id="192887at2759"/>
<dbReference type="EMBL" id="RJVU01059775">
    <property type="protein sequence ID" value="ROJ66337.1"/>
    <property type="molecule type" value="Genomic_DNA"/>
</dbReference>
<organism evidence="1 2">
    <name type="scientific">Anabarilius grahami</name>
    <name type="common">Kanglang fish</name>
    <name type="synonym">Barilius grahami</name>
    <dbReference type="NCBI Taxonomy" id="495550"/>
    <lineage>
        <taxon>Eukaryota</taxon>
        <taxon>Metazoa</taxon>
        <taxon>Chordata</taxon>
        <taxon>Craniata</taxon>
        <taxon>Vertebrata</taxon>
        <taxon>Euteleostomi</taxon>
        <taxon>Actinopterygii</taxon>
        <taxon>Neopterygii</taxon>
        <taxon>Teleostei</taxon>
        <taxon>Ostariophysi</taxon>
        <taxon>Cypriniformes</taxon>
        <taxon>Xenocyprididae</taxon>
        <taxon>Xenocypridinae</taxon>
        <taxon>Xenocypridinae incertae sedis</taxon>
        <taxon>Anabarilius</taxon>
    </lineage>
</organism>
<proteinExistence type="predicted"/>
<name>A0A3N0XVH6_ANAGA</name>
<sequence>MPNVFQNLVSCKRVFRELKMLCFFKHDNVLSALDILQPPHIDYFEEMYPKQKATLPAAV</sequence>
<protein>
    <submittedName>
        <fullName evidence="1">Serine/threonine-protein kinase NLK</fullName>
    </submittedName>
</protein>
<keyword evidence="1" id="KW-0808">Transferase</keyword>
<keyword evidence="2" id="KW-1185">Reference proteome</keyword>
<dbReference type="AlphaFoldDB" id="A0A3N0XVH6"/>
<evidence type="ECO:0000313" key="2">
    <source>
        <dbReference type="Proteomes" id="UP000281406"/>
    </source>
</evidence>
<comment type="caution">
    <text evidence="1">The sequence shown here is derived from an EMBL/GenBank/DDBJ whole genome shotgun (WGS) entry which is preliminary data.</text>
</comment>
<gene>
    <name evidence="1" type="ORF">DPX16_16600</name>
</gene>
<keyword evidence="1" id="KW-0418">Kinase</keyword>
<accession>A0A3N0XVH6</accession>
<reference evidence="1 2" key="1">
    <citation type="submission" date="2018-10" db="EMBL/GenBank/DDBJ databases">
        <title>Genome assembly for a Yunnan-Guizhou Plateau 3E fish, Anabarilius grahami (Regan), and its evolutionary and genetic applications.</title>
        <authorList>
            <person name="Jiang W."/>
        </authorList>
    </citation>
    <scope>NUCLEOTIDE SEQUENCE [LARGE SCALE GENOMIC DNA]</scope>
    <source>
        <strain evidence="1">AG-KIZ</strain>
        <tissue evidence="1">Muscle</tissue>
    </source>
</reference>
<dbReference type="Proteomes" id="UP000281406">
    <property type="component" value="Unassembled WGS sequence"/>
</dbReference>
<dbReference type="GO" id="GO:0016301">
    <property type="term" value="F:kinase activity"/>
    <property type="evidence" value="ECO:0007669"/>
    <property type="project" value="UniProtKB-KW"/>
</dbReference>